<dbReference type="AlphaFoldDB" id="A0A5C6U0X3"/>
<gene>
    <name evidence="3" type="ORF">FSC37_13690</name>
</gene>
<protein>
    <submittedName>
        <fullName evidence="3">Uncharacterized protein</fullName>
    </submittedName>
</protein>
<organism evidence="3 4">
    <name type="scientific">Piscinibacter aquaticus</name>
    <dbReference type="NCBI Taxonomy" id="392597"/>
    <lineage>
        <taxon>Bacteria</taxon>
        <taxon>Pseudomonadati</taxon>
        <taxon>Pseudomonadota</taxon>
        <taxon>Betaproteobacteria</taxon>
        <taxon>Burkholderiales</taxon>
        <taxon>Sphaerotilaceae</taxon>
        <taxon>Piscinibacter</taxon>
    </lineage>
</organism>
<keyword evidence="4" id="KW-1185">Reference proteome</keyword>
<dbReference type="Proteomes" id="UP000321832">
    <property type="component" value="Unassembled WGS sequence"/>
</dbReference>
<keyword evidence="2" id="KW-0472">Membrane</keyword>
<reference evidence="3 4" key="1">
    <citation type="submission" date="2019-08" db="EMBL/GenBank/DDBJ databases">
        <authorList>
            <person name="Khan S.A."/>
            <person name="Jeon C.O."/>
            <person name="Jeong S.E."/>
        </authorList>
    </citation>
    <scope>NUCLEOTIDE SEQUENCE [LARGE SCALE GENOMIC DNA]</scope>
    <source>
        <strain evidence="4">IMCC1728</strain>
    </source>
</reference>
<evidence type="ECO:0000256" key="1">
    <source>
        <dbReference type="SAM" id="MobiDB-lite"/>
    </source>
</evidence>
<dbReference type="EMBL" id="VOPW01000001">
    <property type="protein sequence ID" value="TXC66517.1"/>
    <property type="molecule type" value="Genomic_DNA"/>
</dbReference>
<keyword evidence="2" id="KW-0812">Transmembrane</keyword>
<feature type="compositionally biased region" description="Basic residues" evidence="1">
    <location>
        <begin position="100"/>
        <end position="116"/>
    </location>
</feature>
<keyword evidence="2" id="KW-1133">Transmembrane helix</keyword>
<proteinExistence type="predicted"/>
<evidence type="ECO:0000313" key="3">
    <source>
        <dbReference type="EMBL" id="TXC66517.1"/>
    </source>
</evidence>
<comment type="caution">
    <text evidence="3">The sequence shown here is derived from an EMBL/GenBank/DDBJ whole genome shotgun (WGS) entry which is preliminary data.</text>
</comment>
<feature type="region of interest" description="Disordered" evidence="1">
    <location>
        <begin position="78"/>
        <end position="116"/>
    </location>
</feature>
<sequence>MTGFIVLFFVLGALFGLATGSSQHLFSEGAVRRGADAPPYSRGSRVLWVLICSCLWPIFLLTGVPTLWRLARQRARSAADPPLSAAAGCGRPRPSSCRSPPRRRGRARRSSRRRSS</sequence>
<evidence type="ECO:0000313" key="4">
    <source>
        <dbReference type="Proteomes" id="UP000321832"/>
    </source>
</evidence>
<name>A0A5C6U0X3_9BURK</name>
<evidence type="ECO:0000256" key="2">
    <source>
        <dbReference type="SAM" id="Phobius"/>
    </source>
</evidence>
<feature type="transmembrane region" description="Helical" evidence="2">
    <location>
        <begin position="46"/>
        <end position="68"/>
    </location>
</feature>
<accession>A0A5C6U0X3</accession>